<evidence type="ECO:0000256" key="1">
    <source>
        <dbReference type="SAM" id="Phobius"/>
    </source>
</evidence>
<evidence type="ECO:0000313" key="2">
    <source>
        <dbReference type="EMBL" id="MEX6503539.1"/>
    </source>
</evidence>
<accession>A0ABV3YWU5</accession>
<proteinExistence type="predicted"/>
<feature type="transmembrane region" description="Helical" evidence="1">
    <location>
        <begin position="12"/>
        <end position="30"/>
    </location>
</feature>
<keyword evidence="1" id="KW-0812">Transmembrane</keyword>
<protein>
    <submittedName>
        <fullName evidence="2">Uncharacterized protein</fullName>
    </submittedName>
</protein>
<evidence type="ECO:0000313" key="3">
    <source>
        <dbReference type="Proteomes" id="UP001560296"/>
    </source>
</evidence>
<keyword evidence="1" id="KW-0472">Membrane</keyword>
<feature type="transmembrane region" description="Helical" evidence="1">
    <location>
        <begin position="70"/>
        <end position="89"/>
    </location>
</feature>
<sequence>MLKKYDLPKLSRLLLAALFLPLLYSMYLAGFGPFELSLLGALASLPIAVLLYRLDVKVKFLTHDSQRKRLAALAIVSFCCYFTFSGYIITRGVHELIAKPNRQTVRIGPNHSGRRAFCKYSVGIQALAQKDYCASKNEYDQLKIDSITWRTTAWLVTSDSPLGSTIASIQAR</sequence>
<name>A0ABV3YWU5_9PSED</name>
<organism evidence="2 3">
    <name type="scientific">Pseudomonas zhanjiangensis</name>
    <dbReference type="NCBI Taxonomy" id="3239015"/>
    <lineage>
        <taxon>Bacteria</taxon>
        <taxon>Pseudomonadati</taxon>
        <taxon>Pseudomonadota</taxon>
        <taxon>Gammaproteobacteria</taxon>
        <taxon>Pseudomonadales</taxon>
        <taxon>Pseudomonadaceae</taxon>
        <taxon>Pseudomonas</taxon>
    </lineage>
</organism>
<reference evidence="2 3" key="1">
    <citation type="submission" date="2024-07" db="EMBL/GenBank/DDBJ databases">
        <authorList>
            <person name="Li M."/>
        </authorList>
    </citation>
    <scope>NUCLEOTIDE SEQUENCE [LARGE SCALE GENOMIC DNA]</scope>
    <source>
        <strain evidence="2 3">25A3E</strain>
    </source>
</reference>
<gene>
    <name evidence="2" type="ORF">AB5S05_15865</name>
</gene>
<dbReference type="EMBL" id="JBFTEG010000013">
    <property type="protein sequence ID" value="MEX6503539.1"/>
    <property type="molecule type" value="Genomic_DNA"/>
</dbReference>
<keyword evidence="3" id="KW-1185">Reference proteome</keyword>
<dbReference type="Proteomes" id="UP001560296">
    <property type="component" value="Unassembled WGS sequence"/>
</dbReference>
<comment type="caution">
    <text evidence="2">The sequence shown here is derived from an EMBL/GenBank/DDBJ whole genome shotgun (WGS) entry which is preliminary data.</text>
</comment>
<keyword evidence="1" id="KW-1133">Transmembrane helix</keyword>
<feature type="transmembrane region" description="Helical" evidence="1">
    <location>
        <begin position="36"/>
        <end position="54"/>
    </location>
</feature>
<dbReference type="RefSeq" id="WP_369288483.1">
    <property type="nucleotide sequence ID" value="NZ_JBFTEG010000013.1"/>
</dbReference>